<dbReference type="AlphaFoldDB" id="A0A645GX67"/>
<protein>
    <submittedName>
        <fullName evidence="2">Uncharacterized protein</fullName>
    </submittedName>
</protein>
<proteinExistence type="predicted"/>
<feature type="region of interest" description="Disordered" evidence="1">
    <location>
        <begin position="97"/>
        <end position="116"/>
    </location>
</feature>
<gene>
    <name evidence="2" type="ORF">SDC9_178781</name>
</gene>
<reference evidence="2" key="1">
    <citation type="submission" date="2019-08" db="EMBL/GenBank/DDBJ databases">
        <authorList>
            <person name="Kucharzyk K."/>
            <person name="Murdoch R.W."/>
            <person name="Higgins S."/>
            <person name="Loffler F."/>
        </authorList>
    </citation>
    <scope>NUCLEOTIDE SEQUENCE</scope>
</reference>
<accession>A0A645GX67</accession>
<name>A0A645GX67_9ZZZZ</name>
<dbReference type="EMBL" id="VSSQ01082790">
    <property type="protein sequence ID" value="MPN31307.1"/>
    <property type="molecule type" value="Genomic_DNA"/>
</dbReference>
<evidence type="ECO:0000313" key="2">
    <source>
        <dbReference type="EMBL" id="MPN31307.1"/>
    </source>
</evidence>
<comment type="caution">
    <text evidence="2">The sequence shown here is derived from an EMBL/GenBank/DDBJ whole genome shotgun (WGS) entry which is preliminary data.</text>
</comment>
<evidence type="ECO:0000256" key="1">
    <source>
        <dbReference type="SAM" id="MobiDB-lite"/>
    </source>
</evidence>
<sequence length="116" mass="13113">MLEHVERDGFLELLDKMRQFRSRAYKAHFSAEHVEELRQFVDAGLADKAAEAGLARVVVGRPGGVFLAVDAHGAKLIHLEQLFIFADAVLTEDDRPRAGEFDADDRKQHDRTCEHD</sequence>
<organism evidence="2">
    <name type="scientific">bioreactor metagenome</name>
    <dbReference type="NCBI Taxonomy" id="1076179"/>
    <lineage>
        <taxon>unclassified sequences</taxon>
        <taxon>metagenomes</taxon>
        <taxon>ecological metagenomes</taxon>
    </lineage>
</organism>